<keyword evidence="4" id="KW-0574">Periplasm</keyword>
<gene>
    <name evidence="10" type="ORF">SA3R_21570</name>
</gene>
<organism evidence="10 11">
    <name type="scientific">Pantoea dispersa</name>
    <dbReference type="NCBI Taxonomy" id="59814"/>
    <lineage>
        <taxon>Bacteria</taxon>
        <taxon>Pseudomonadati</taxon>
        <taxon>Pseudomonadota</taxon>
        <taxon>Gammaproteobacteria</taxon>
        <taxon>Enterobacterales</taxon>
        <taxon>Erwiniaceae</taxon>
        <taxon>Pantoea</taxon>
    </lineage>
</organism>
<dbReference type="GO" id="GO:0030288">
    <property type="term" value="C:outer membrane-bounded periplasmic space"/>
    <property type="evidence" value="ECO:0007669"/>
    <property type="project" value="InterPro"/>
</dbReference>
<feature type="domain" description="Pili assembly chaperone C-terminal" evidence="9">
    <location>
        <begin position="164"/>
        <end position="225"/>
    </location>
</feature>
<dbReference type="RefSeq" id="WP_072208612.1">
    <property type="nucleotide sequence ID" value="NZ_LDSA01000047.1"/>
</dbReference>
<evidence type="ECO:0000256" key="2">
    <source>
        <dbReference type="ARBA" id="ARBA00007399"/>
    </source>
</evidence>
<name>A0A8E1RV75_9GAMM</name>
<dbReference type="PANTHER" id="PTHR30251">
    <property type="entry name" value="PILUS ASSEMBLY CHAPERONE"/>
    <property type="match status" value="1"/>
</dbReference>
<proteinExistence type="inferred from homology"/>
<evidence type="ECO:0000313" key="11">
    <source>
        <dbReference type="Proteomes" id="UP000071979"/>
    </source>
</evidence>
<dbReference type="Proteomes" id="UP000071979">
    <property type="component" value="Unassembled WGS sequence"/>
</dbReference>
<dbReference type="SUPFAM" id="SSF49354">
    <property type="entry name" value="PapD-like"/>
    <property type="match status" value="1"/>
</dbReference>
<dbReference type="PANTHER" id="PTHR30251:SF7">
    <property type="entry name" value="FIMBRIAE CHAPARONE"/>
    <property type="match status" value="1"/>
</dbReference>
<dbReference type="InterPro" id="IPR050643">
    <property type="entry name" value="Periplasmic_pilus_chap"/>
</dbReference>
<evidence type="ECO:0000256" key="6">
    <source>
        <dbReference type="RuleBase" id="RU003918"/>
    </source>
</evidence>
<evidence type="ECO:0000313" key="10">
    <source>
        <dbReference type="EMBL" id="KTS65123.1"/>
    </source>
</evidence>
<dbReference type="PRINTS" id="PR00969">
    <property type="entry name" value="CHAPERONPILI"/>
</dbReference>
<dbReference type="InterPro" id="IPR018046">
    <property type="entry name" value="Pili_assmbl_chaperone_CS"/>
</dbReference>
<dbReference type="SUPFAM" id="SSF49584">
    <property type="entry name" value="Periplasmic chaperone C-domain"/>
    <property type="match status" value="1"/>
</dbReference>
<dbReference type="InterPro" id="IPR008962">
    <property type="entry name" value="PapD-like_sf"/>
</dbReference>
<evidence type="ECO:0000256" key="5">
    <source>
        <dbReference type="ARBA" id="ARBA00023186"/>
    </source>
</evidence>
<feature type="signal peptide" evidence="7">
    <location>
        <begin position="1"/>
        <end position="19"/>
    </location>
</feature>
<dbReference type="InterPro" id="IPR013783">
    <property type="entry name" value="Ig-like_fold"/>
</dbReference>
<dbReference type="InterPro" id="IPR036316">
    <property type="entry name" value="Pili_assmbl_chap_C_dom_sf"/>
</dbReference>
<evidence type="ECO:0008006" key="12">
    <source>
        <dbReference type="Google" id="ProtNLM"/>
    </source>
</evidence>
<dbReference type="PROSITE" id="PS00635">
    <property type="entry name" value="PILI_CHAPERONE"/>
    <property type="match status" value="1"/>
</dbReference>
<dbReference type="GO" id="GO:0071555">
    <property type="term" value="P:cell wall organization"/>
    <property type="evidence" value="ECO:0007669"/>
    <property type="project" value="InterPro"/>
</dbReference>
<evidence type="ECO:0000256" key="3">
    <source>
        <dbReference type="ARBA" id="ARBA00022729"/>
    </source>
</evidence>
<comment type="caution">
    <text evidence="10">The sequence shown here is derived from an EMBL/GenBank/DDBJ whole genome shotgun (WGS) entry which is preliminary data.</text>
</comment>
<dbReference type="InterPro" id="IPR016147">
    <property type="entry name" value="Pili_assmbl_chaperone_N"/>
</dbReference>
<dbReference type="InterPro" id="IPR016148">
    <property type="entry name" value="Pili_assmbl_chaperone_C"/>
</dbReference>
<evidence type="ECO:0000259" key="9">
    <source>
        <dbReference type="Pfam" id="PF02753"/>
    </source>
</evidence>
<dbReference type="AlphaFoldDB" id="A0A8E1RV75"/>
<feature type="domain" description="Pili assembly chaperone N-terminal" evidence="8">
    <location>
        <begin position="20"/>
        <end position="140"/>
    </location>
</feature>
<reference evidence="10 11" key="1">
    <citation type="journal article" date="2016" name="Front. Microbiol.">
        <title>Genomic Resource of Rice Seed Associated Bacteria.</title>
        <authorList>
            <person name="Midha S."/>
            <person name="Bansal K."/>
            <person name="Sharma S."/>
            <person name="Kumar N."/>
            <person name="Patil P.P."/>
            <person name="Chaudhry V."/>
            <person name="Patil P.B."/>
        </authorList>
    </citation>
    <scope>NUCLEOTIDE SEQUENCE [LARGE SCALE GENOMIC DNA]</scope>
    <source>
        <strain evidence="10 11">SA3</strain>
    </source>
</reference>
<dbReference type="InterPro" id="IPR001829">
    <property type="entry name" value="Pili_assmbl_chaperone_bac"/>
</dbReference>
<evidence type="ECO:0000256" key="4">
    <source>
        <dbReference type="ARBA" id="ARBA00022764"/>
    </source>
</evidence>
<evidence type="ECO:0000256" key="7">
    <source>
        <dbReference type="SAM" id="SignalP"/>
    </source>
</evidence>
<dbReference type="EMBL" id="LDSE01000049">
    <property type="protein sequence ID" value="KTS65123.1"/>
    <property type="molecule type" value="Genomic_DNA"/>
</dbReference>
<dbReference type="Pfam" id="PF00345">
    <property type="entry name" value="PapD_N"/>
    <property type="match status" value="1"/>
</dbReference>
<dbReference type="Gene3D" id="2.60.40.10">
    <property type="entry name" value="Immunoglobulins"/>
    <property type="match status" value="2"/>
</dbReference>
<keyword evidence="3 7" id="KW-0732">Signal</keyword>
<comment type="subcellular location">
    <subcellularLocation>
        <location evidence="1 6">Periplasm</location>
    </subcellularLocation>
</comment>
<evidence type="ECO:0000259" key="8">
    <source>
        <dbReference type="Pfam" id="PF00345"/>
    </source>
</evidence>
<sequence>MRYFLCLLLNLCLCHEATAGIMPSRSRIIYTANNREQSLMLANTNTYPVVAQTWVDNGEGTPDINDVPFVSIPPVFRLEPHGIKGVRVIYNAIRVPQDRESLYWLNIYEIPPEKKDAAGENSVLITMNTQIKVFYRPQGINETPEKALPELTCRRNDNKSIVCHNPSPIHLSVIAVKVHAGTLNFGGRDADLLIRPFSDKVFHFNQVLSDSFSIEFRYINDAGEQHTFLYSN</sequence>
<evidence type="ECO:0000256" key="1">
    <source>
        <dbReference type="ARBA" id="ARBA00004418"/>
    </source>
</evidence>
<dbReference type="Pfam" id="PF02753">
    <property type="entry name" value="PapD_C"/>
    <property type="match status" value="1"/>
</dbReference>
<comment type="similarity">
    <text evidence="2 6">Belongs to the periplasmic pilus chaperone family.</text>
</comment>
<protein>
    <recommendedName>
        <fullName evidence="12">Molecular chaperone</fullName>
    </recommendedName>
</protein>
<feature type="chain" id="PRO_5034096217" description="Molecular chaperone" evidence="7">
    <location>
        <begin position="20"/>
        <end position="232"/>
    </location>
</feature>
<accession>A0A8E1RV75</accession>
<keyword evidence="5 6" id="KW-0143">Chaperone</keyword>